<keyword evidence="1" id="KW-0812">Transmembrane</keyword>
<feature type="transmembrane region" description="Helical" evidence="1">
    <location>
        <begin position="130"/>
        <end position="153"/>
    </location>
</feature>
<evidence type="ECO:0000256" key="1">
    <source>
        <dbReference type="SAM" id="Phobius"/>
    </source>
</evidence>
<sequence>MPMIEYFLRQLIYPTLNPLYQLNTRHFCPTRLHRDARLMLIGGIGAAAAWWLLVMLTSGTEDSDVYLNVLAMLALASLMATLAADVFYVMEAVKVVQQELAQGTWDLLRLSHLPAQSIASAKYALAQLRAWRVIALEFAIRAAVLTLIVLPFVRTGISLALTLTITGVILASLYWLEVWWRARAVISLSLLSALLFNKPINAMIVAALSAIGLHVAQAAFLATCGILLLLALQSAFTLSFLCGMPLCALAATGGTFFFYERAAAMTLQRFVKRIGSAAA</sequence>
<feature type="transmembrane region" description="Helical" evidence="1">
    <location>
        <begin position="200"/>
        <end position="232"/>
    </location>
</feature>
<feature type="transmembrane region" description="Helical" evidence="1">
    <location>
        <begin position="238"/>
        <end position="259"/>
    </location>
</feature>
<dbReference type="AlphaFoldDB" id="A0A2M8PFI8"/>
<reference evidence="2 3" key="1">
    <citation type="submission" date="2017-11" db="EMBL/GenBank/DDBJ databases">
        <title>Evolution of Phototrophy in the Chloroflexi Phylum Driven by Horizontal Gene Transfer.</title>
        <authorList>
            <person name="Ward L.M."/>
            <person name="Hemp J."/>
            <person name="Shih P.M."/>
            <person name="Mcglynn S.E."/>
            <person name="Fischer W."/>
        </authorList>
    </citation>
    <scope>NUCLEOTIDE SEQUENCE [LARGE SCALE GENOMIC DNA]</scope>
    <source>
        <strain evidence="2">JP3_13</strain>
    </source>
</reference>
<comment type="caution">
    <text evidence="2">The sequence shown here is derived from an EMBL/GenBank/DDBJ whole genome shotgun (WGS) entry which is preliminary data.</text>
</comment>
<name>A0A2M8PFI8_9CHLR</name>
<proteinExistence type="predicted"/>
<evidence type="ECO:0000313" key="2">
    <source>
        <dbReference type="EMBL" id="PJF36324.1"/>
    </source>
</evidence>
<organism evidence="2 3">
    <name type="scientific">Candidatus Thermofonsia Clade 1 bacterium</name>
    <dbReference type="NCBI Taxonomy" id="2364210"/>
    <lineage>
        <taxon>Bacteria</taxon>
        <taxon>Bacillati</taxon>
        <taxon>Chloroflexota</taxon>
        <taxon>Candidatus Thermofontia</taxon>
        <taxon>Candidatus Thermofonsia Clade 1</taxon>
    </lineage>
</organism>
<dbReference type="EMBL" id="PGTM01000062">
    <property type="protein sequence ID" value="PJF36324.1"/>
    <property type="molecule type" value="Genomic_DNA"/>
</dbReference>
<keyword evidence="1" id="KW-0472">Membrane</keyword>
<feature type="transmembrane region" description="Helical" evidence="1">
    <location>
        <begin position="38"/>
        <end position="59"/>
    </location>
</feature>
<evidence type="ECO:0000313" key="3">
    <source>
        <dbReference type="Proteomes" id="UP000229681"/>
    </source>
</evidence>
<protein>
    <submittedName>
        <fullName evidence="2">Uncharacterized protein</fullName>
    </submittedName>
</protein>
<feature type="transmembrane region" description="Helical" evidence="1">
    <location>
        <begin position="65"/>
        <end position="88"/>
    </location>
</feature>
<feature type="transmembrane region" description="Helical" evidence="1">
    <location>
        <begin position="159"/>
        <end position="180"/>
    </location>
</feature>
<accession>A0A2M8PFI8</accession>
<gene>
    <name evidence="2" type="ORF">CUN49_05985</name>
</gene>
<dbReference type="Proteomes" id="UP000229681">
    <property type="component" value="Unassembled WGS sequence"/>
</dbReference>
<keyword evidence="1" id="KW-1133">Transmembrane helix</keyword>